<protein>
    <submittedName>
        <fullName evidence="2">Uncharacterized protein</fullName>
    </submittedName>
</protein>
<dbReference type="AlphaFoldDB" id="A0A6C0ATR4"/>
<dbReference type="EMBL" id="MN740804">
    <property type="protein sequence ID" value="QHS82750.1"/>
    <property type="molecule type" value="Genomic_DNA"/>
</dbReference>
<feature type="region of interest" description="Disordered" evidence="1">
    <location>
        <begin position="77"/>
        <end position="115"/>
    </location>
</feature>
<feature type="compositionally biased region" description="Basic and acidic residues" evidence="1">
    <location>
        <begin position="77"/>
        <end position="86"/>
    </location>
</feature>
<proteinExistence type="predicted"/>
<evidence type="ECO:0000256" key="1">
    <source>
        <dbReference type="SAM" id="MobiDB-lite"/>
    </source>
</evidence>
<accession>A0A6C0ATR4</accession>
<name>A0A6C0ATR4_9ZZZZ</name>
<feature type="compositionally biased region" description="Polar residues" evidence="1">
    <location>
        <begin position="105"/>
        <end position="115"/>
    </location>
</feature>
<sequence>MRQHGFDLQHLLEIEHNENIDLFEKQIQESIVEGWVPLGAPIFTDGWCKSDTGISKRMYQAMILEEKDEPRKLKMKTEKEIEKEDNQPLPVTLLPKLCPRPPTIKRQNSSQINLKSPRTTRAERLRQEFMRTNASTKNGL</sequence>
<evidence type="ECO:0000313" key="2">
    <source>
        <dbReference type="EMBL" id="QHS82750.1"/>
    </source>
</evidence>
<reference evidence="2" key="1">
    <citation type="journal article" date="2020" name="Nature">
        <title>Giant virus diversity and host interactions through global metagenomics.</title>
        <authorList>
            <person name="Schulz F."/>
            <person name="Roux S."/>
            <person name="Paez-Espino D."/>
            <person name="Jungbluth S."/>
            <person name="Walsh D.A."/>
            <person name="Denef V.J."/>
            <person name="McMahon K.D."/>
            <person name="Konstantinidis K.T."/>
            <person name="Eloe-Fadrosh E.A."/>
            <person name="Kyrpides N.C."/>
            <person name="Woyke T."/>
        </authorList>
    </citation>
    <scope>NUCLEOTIDE SEQUENCE</scope>
    <source>
        <strain evidence="2">GVMAG-S-1101171-111</strain>
    </source>
</reference>
<organism evidence="2">
    <name type="scientific">viral metagenome</name>
    <dbReference type="NCBI Taxonomy" id="1070528"/>
    <lineage>
        <taxon>unclassified sequences</taxon>
        <taxon>metagenomes</taxon>
        <taxon>organismal metagenomes</taxon>
    </lineage>
</organism>